<sequence>MFTFEYTNKGAPMKWSELLKKIKKQGYVFLRNGKGSHEIWHLPGVEGSEIVIANHPSKEVGNGLASKILKKAGLK</sequence>
<keyword evidence="9" id="KW-1185">Reference proteome</keyword>
<dbReference type="GO" id="GO:0004519">
    <property type="term" value="F:endonuclease activity"/>
    <property type="evidence" value="ECO:0007669"/>
    <property type="project" value="UniProtKB-KW"/>
</dbReference>
<keyword evidence="7" id="KW-0346">Stress response</keyword>
<dbReference type="GO" id="GO:0016787">
    <property type="term" value="F:hydrolase activity"/>
    <property type="evidence" value="ECO:0007669"/>
    <property type="project" value="UniProtKB-KW"/>
</dbReference>
<dbReference type="Gene3D" id="3.30.920.30">
    <property type="entry name" value="Hypothetical protein"/>
    <property type="match status" value="1"/>
</dbReference>
<evidence type="ECO:0000256" key="6">
    <source>
        <dbReference type="ARBA" id="ARBA00022884"/>
    </source>
</evidence>
<reference evidence="8 9" key="1">
    <citation type="submission" date="2019-03" db="EMBL/GenBank/DDBJ databases">
        <title>Genomic Encyclopedia of Archaeal and Bacterial Type Strains, Phase II (KMG-II): from individual species to whole genera.</title>
        <authorList>
            <person name="Goeker M."/>
        </authorList>
    </citation>
    <scope>NUCLEOTIDE SEQUENCE [LARGE SCALE GENOMIC DNA]</scope>
    <source>
        <strain evidence="8 9">DSM 19034</strain>
    </source>
</reference>
<dbReference type="SUPFAM" id="SSF54786">
    <property type="entry name" value="YcfA/nrd intein domain"/>
    <property type="match status" value="1"/>
</dbReference>
<name>A0A4R6IIW3_9SPHI</name>
<evidence type="ECO:0000256" key="7">
    <source>
        <dbReference type="ARBA" id="ARBA00023016"/>
    </source>
</evidence>
<evidence type="ECO:0000256" key="5">
    <source>
        <dbReference type="ARBA" id="ARBA00022801"/>
    </source>
</evidence>
<keyword evidence="5" id="KW-0378">Hydrolase</keyword>
<evidence type="ECO:0000256" key="3">
    <source>
        <dbReference type="ARBA" id="ARBA00022722"/>
    </source>
</evidence>
<evidence type="ECO:0000256" key="1">
    <source>
        <dbReference type="ARBA" id="ARBA00006620"/>
    </source>
</evidence>
<keyword evidence="3" id="KW-0540">Nuclease</keyword>
<dbReference type="RefSeq" id="WP_208111012.1">
    <property type="nucleotide sequence ID" value="NZ_SNWM01000003.1"/>
</dbReference>
<comment type="caution">
    <text evidence="8">The sequence shown here is derived from an EMBL/GenBank/DDBJ whole genome shotgun (WGS) entry which is preliminary data.</text>
</comment>
<proteinExistence type="inferred from homology"/>
<accession>A0A4R6IIW3</accession>
<keyword evidence="2" id="KW-1277">Toxin-antitoxin system</keyword>
<organism evidence="8 9">
    <name type="scientific">Pedobacter duraquae</name>
    <dbReference type="NCBI Taxonomy" id="425511"/>
    <lineage>
        <taxon>Bacteria</taxon>
        <taxon>Pseudomonadati</taxon>
        <taxon>Bacteroidota</taxon>
        <taxon>Sphingobacteriia</taxon>
        <taxon>Sphingobacteriales</taxon>
        <taxon>Sphingobacteriaceae</taxon>
        <taxon>Pedobacter</taxon>
    </lineage>
</organism>
<evidence type="ECO:0000313" key="8">
    <source>
        <dbReference type="EMBL" id="TDO21911.1"/>
    </source>
</evidence>
<dbReference type="Proteomes" id="UP000295499">
    <property type="component" value="Unassembled WGS sequence"/>
</dbReference>
<evidence type="ECO:0000313" key="9">
    <source>
        <dbReference type="Proteomes" id="UP000295499"/>
    </source>
</evidence>
<evidence type="ECO:0000256" key="4">
    <source>
        <dbReference type="ARBA" id="ARBA00022759"/>
    </source>
</evidence>
<evidence type="ECO:0000256" key="2">
    <source>
        <dbReference type="ARBA" id="ARBA00022649"/>
    </source>
</evidence>
<comment type="similarity">
    <text evidence="1">Belongs to the HicA mRNA interferase family.</text>
</comment>
<dbReference type="EMBL" id="SNWM01000003">
    <property type="protein sequence ID" value="TDO21911.1"/>
    <property type="molecule type" value="Genomic_DNA"/>
</dbReference>
<dbReference type="InterPro" id="IPR012933">
    <property type="entry name" value="HicA_mRNA_interferase"/>
</dbReference>
<keyword evidence="4" id="KW-0255">Endonuclease</keyword>
<dbReference type="InterPro" id="IPR038570">
    <property type="entry name" value="HicA_sf"/>
</dbReference>
<dbReference type="GO" id="GO:0003729">
    <property type="term" value="F:mRNA binding"/>
    <property type="evidence" value="ECO:0007669"/>
    <property type="project" value="InterPro"/>
</dbReference>
<protein>
    <submittedName>
        <fullName evidence="8">Putative RNA binding protein YcfA (HicA-like mRNA interferase family)</fullName>
    </submittedName>
</protein>
<dbReference type="Pfam" id="PF07927">
    <property type="entry name" value="HicA_toxin"/>
    <property type="match status" value="1"/>
</dbReference>
<dbReference type="AlphaFoldDB" id="A0A4R6IIW3"/>
<keyword evidence="6" id="KW-0694">RNA-binding</keyword>
<gene>
    <name evidence="8" type="ORF">CLV32_3019</name>
</gene>